<evidence type="ECO:0000256" key="3">
    <source>
        <dbReference type="ARBA" id="ARBA00018111"/>
    </source>
</evidence>
<sequence length="207" mass="24923">MPIITSIKPQNNKKRVNIYIDGKFGFGLDLETFLKNKLKVEQQLLENDINKIIREGEFQKVYDKILNFASLRPRSENEFRKWLKKHKVHISLHEELFNRLKHLDFLNDKKFAVWWVEQRQTFRPKSKRILNQELRFKGINKEVIEDVLSETHFDESTIAKNLLEKKRHKWKNLEGFEARKKMSQFLLSKGFSWNIISKVVKEILIDD</sequence>
<dbReference type="EMBL" id="MGFP01000023">
    <property type="protein sequence ID" value="OGM09472.1"/>
    <property type="molecule type" value="Genomic_DNA"/>
</dbReference>
<dbReference type="PANTHER" id="PTHR33602:SF1">
    <property type="entry name" value="REGULATORY PROTEIN RECX FAMILY PROTEIN"/>
    <property type="match status" value="1"/>
</dbReference>
<name>A0A1F7X313_9BACT</name>
<evidence type="ECO:0000259" key="6">
    <source>
        <dbReference type="Pfam" id="PF02631"/>
    </source>
</evidence>
<reference evidence="8 9" key="1">
    <citation type="journal article" date="2016" name="Nat. Commun.">
        <title>Thousands of microbial genomes shed light on interconnected biogeochemical processes in an aquifer system.</title>
        <authorList>
            <person name="Anantharaman K."/>
            <person name="Brown C.T."/>
            <person name="Hug L.A."/>
            <person name="Sharon I."/>
            <person name="Castelle C.J."/>
            <person name="Probst A.J."/>
            <person name="Thomas B.C."/>
            <person name="Singh A."/>
            <person name="Wilkins M.J."/>
            <person name="Karaoz U."/>
            <person name="Brodie E.L."/>
            <person name="Williams K.H."/>
            <person name="Hubbard S.S."/>
            <person name="Banfield J.F."/>
        </authorList>
    </citation>
    <scope>NUCLEOTIDE SEQUENCE [LARGE SCALE GENOMIC DNA]</scope>
</reference>
<evidence type="ECO:0000256" key="5">
    <source>
        <dbReference type="HAMAP-Rule" id="MF_01114"/>
    </source>
</evidence>
<dbReference type="InterPro" id="IPR053924">
    <property type="entry name" value="RecX_HTH_2nd"/>
</dbReference>
<feature type="domain" description="RecX second three-helical" evidence="6">
    <location>
        <begin position="107"/>
        <end position="148"/>
    </location>
</feature>
<dbReference type="AlphaFoldDB" id="A0A1F7X313"/>
<dbReference type="Pfam" id="PF02631">
    <property type="entry name" value="RecX_HTH2"/>
    <property type="match status" value="1"/>
</dbReference>
<evidence type="ECO:0000256" key="1">
    <source>
        <dbReference type="ARBA" id="ARBA00004496"/>
    </source>
</evidence>
<comment type="similarity">
    <text evidence="2 5">Belongs to the RecX family.</text>
</comment>
<evidence type="ECO:0000259" key="7">
    <source>
        <dbReference type="Pfam" id="PF21981"/>
    </source>
</evidence>
<dbReference type="GO" id="GO:0005737">
    <property type="term" value="C:cytoplasm"/>
    <property type="evidence" value="ECO:0007669"/>
    <property type="project" value="UniProtKB-SubCell"/>
</dbReference>
<dbReference type="InterPro" id="IPR036388">
    <property type="entry name" value="WH-like_DNA-bd_sf"/>
</dbReference>
<dbReference type="Pfam" id="PF21981">
    <property type="entry name" value="RecX_HTH3"/>
    <property type="match status" value="1"/>
</dbReference>
<dbReference type="Proteomes" id="UP000179219">
    <property type="component" value="Unassembled WGS sequence"/>
</dbReference>
<comment type="function">
    <text evidence="5">Modulates RecA activity.</text>
</comment>
<comment type="caution">
    <text evidence="8">The sequence shown here is derived from an EMBL/GenBank/DDBJ whole genome shotgun (WGS) entry which is preliminary data.</text>
</comment>
<evidence type="ECO:0000256" key="2">
    <source>
        <dbReference type="ARBA" id="ARBA00009695"/>
    </source>
</evidence>
<dbReference type="Gene3D" id="1.10.10.10">
    <property type="entry name" value="Winged helix-like DNA-binding domain superfamily/Winged helix DNA-binding domain"/>
    <property type="match status" value="3"/>
</dbReference>
<dbReference type="PANTHER" id="PTHR33602">
    <property type="entry name" value="REGULATORY PROTEIN RECX FAMILY PROTEIN"/>
    <property type="match status" value="1"/>
</dbReference>
<dbReference type="InterPro" id="IPR053925">
    <property type="entry name" value="RecX_HTH_3rd"/>
</dbReference>
<accession>A0A1F7X313</accession>
<evidence type="ECO:0000313" key="8">
    <source>
        <dbReference type="EMBL" id="OGM09472.1"/>
    </source>
</evidence>
<keyword evidence="4 5" id="KW-0963">Cytoplasm</keyword>
<protein>
    <recommendedName>
        <fullName evidence="3 5">Regulatory protein RecX</fullName>
    </recommendedName>
</protein>
<proteinExistence type="inferred from homology"/>
<evidence type="ECO:0000313" key="9">
    <source>
        <dbReference type="Proteomes" id="UP000179219"/>
    </source>
</evidence>
<organism evidence="8 9">
    <name type="scientific">Candidatus Woesebacteria bacterium RBG_13_34_9</name>
    <dbReference type="NCBI Taxonomy" id="1802477"/>
    <lineage>
        <taxon>Bacteria</taxon>
        <taxon>Candidatus Woeseibacteriota</taxon>
    </lineage>
</organism>
<dbReference type="GO" id="GO:0006282">
    <property type="term" value="P:regulation of DNA repair"/>
    <property type="evidence" value="ECO:0007669"/>
    <property type="project" value="UniProtKB-UniRule"/>
</dbReference>
<comment type="subcellular location">
    <subcellularLocation>
        <location evidence="1 5">Cytoplasm</location>
    </subcellularLocation>
</comment>
<dbReference type="InterPro" id="IPR003783">
    <property type="entry name" value="Regulatory_RecX"/>
</dbReference>
<feature type="domain" description="RecX third three-helical" evidence="7">
    <location>
        <begin position="157"/>
        <end position="200"/>
    </location>
</feature>
<evidence type="ECO:0000256" key="4">
    <source>
        <dbReference type="ARBA" id="ARBA00022490"/>
    </source>
</evidence>
<gene>
    <name evidence="5" type="primary">recX</name>
    <name evidence="8" type="ORF">A2159_00890</name>
</gene>
<dbReference type="HAMAP" id="MF_01114">
    <property type="entry name" value="RecX"/>
    <property type="match status" value="1"/>
</dbReference>